<feature type="transmembrane region" description="Helical" evidence="8">
    <location>
        <begin position="436"/>
        <end position="455"/>
    </location>
</feature>
<evidence type="ECO:0000256" key="6">
    <source>
        <dbReference type="ARBA" id="ARBA00023136"/>
    </source>
</evidence>
<dbReference type="NCBIfam" id="TIGR00711">
    <property type="entry name" value="efflux_EmrB"/>
    <property type="match status" value="1"/>
</dbReference>
<feature type="transmembrane region" description="Helical" evidence="8">
    <location>
        <begin position="226"/>
        <end position="246"/>
    </location>
</feature>
<gene>
    <name evidence="10" type="ORF">BU52_14755</name>
</gene>
<evidence type="ECO:0000256" key="8">
    <source>
        <dbReference type="SAM" id="Phobius"/>
    </source>
</evidence>
<dbReference type="Pfam" id="PF07690">
    <property type="entry name" value="MFS_1"/>
    <property type="match status" value="1"/>
</dbReference>
<keyword evidence="5 8" id="KW-1133">Transmembrane helix</keyword>
<feature type="transmembrane region" description="Helical" evidence="8">
    <location>
        <begin position="329"/>
        <end position="347"/>
    </location>
</feature>
<feature type="transmembrane region" description="Helical" evidence="8">
    <location>
        <begin position="138"/>
        <end position="160"/>
    </location>
</feature>
<dbReference type="Gene3D" id="1.20.1250.20">
    <property type="entry name" value="MFS general substrate transporter like domains"/>
    <property type="match status" value="1"/>
</dbReference>
<feature type="transmembrane region" description="Helical" evidence="8">
    <location>
        <begin position="48"/>
        <end position="68"/>
    </location>
</feature>
<evidence type="ECO:0000256" key="4">
    <source>
        <dbReference type="ARBA" id="ARBA00022692"/>
    </source>
</evidence>
<dbReference type="GO" id="GO:0046677">
    <property type="term" value="P:response to antibiotic"/>
    <property type="evidence" value="ECO:0007669"/>
    <property type="project" value="UniProtKB-KW"/>
</dbReference>
<dbReference type="eggNOG" id="COG0477">
    <property type="taxonomic scope" value="Bacteria"/>
</dbReference>
<feature type="transmembrane region" description="Helical" evidence="8">
    <location>
        <begin position="166"/>
        <end position="188"/>
    </location>
</feature>
<proteinExistence type="predicted"/>
<dbReference type="OrthoDB" id="7375466at2"/>
<protein>
    <submittedName>
        <fullName evidence="10">Major facilitator transporter</fullName>
    </submittedName>
</protein>
<dbReference type="Proteomes" id="UP000028341">
    <property type="component" value="Unassembled WGS sequence"/>
</dbReference>
<sequence length="495" mass="50486">MPDVRLASPQGRWILFTTVLGSSMALLDSTVVNVALPRIGRALDADLAALQWTVNAYMVTLAGLILLGGALGDRFGRRKVFVVGVLWFAAASLLCGLAPDAGVLIAARALQGVGGALLTPGSLALIQASFHPDDRGRAVGLWSGFGGIGAAVGPFVGGWLVDGPGWRWVFLLNVPLALLCAPVALRHVPESAGGKAEGRFDVLGAALGAVALALVTYALIEAGEGSWVVAVCAVAGLAAAVAFVLVEKRRPDPMMPLGIFASRQFSAVNVVTLCVYAAFGGFFFLAALQLQVVVGWSALAAGTALLPTTALMLLLSARSGELGDRIGPRVPLTAGPLLCAAGMLLMLRVGPGASYAADVLPALLVLGLGMVTLVAPLTATVLASVDTARAGLASGINNAAARAAGLVAVAALPLLTGMGPEAYRVPDAFDDAFRRAMALCAGVLVVGSVLAFATVRRPAPDCCRPECRTHGSVAVPPLEAGSRLEAGRERGSRAR</sequence>
<keyword evidence="6 8" id="KW-0472">Membrane</keyword>
<comment type="subcellular location">
    <subcellularLocation>
        <location evidence="1">Cell membrane</location>
        <topology evidence="1">Multi-pass membrane protein</topology>
    </subcellularLocation>
</comment>
<dbReference type="PANTHER" id="PTHR42718:SF42">
    <property type="entry name" value="EXPORT PROTEIN"/>
    <property type="match status" value="1"/>
</dbReference>
<dbReference type="InterPro" id="IPR011701">
    <property type="entry name" value="MFS"/>
</dbReference>
<keyword evidence="3" id="KW-1003">Cell membrane</keyword>
<reference evidence="10 11" key="1">
    <citation type="submission" date="2014-02" db="EMBL/GenBank/DDBJ databases">
        <title>The genome announcement of Streptomyces toyocaensis NRRL15009.</title>
        <authorList>
            <person name="Hong H.-J."/>
            <person name="Kwun M.J."/>
        </authorList>
    </citation>
    <scope>NUCLEOTIDE SEQUENCE [LARGE SCALE GENOMIC DNA]</scope>
    <source>
        <strain evidence="10 11">NRRL 15009</strain>
    </source>
</reference>
<evidence type="ECO:0000256" key="1">
    <source>
        <dbReference type="ARBA" id="ARBA00004651"/>
    </source>
</evidence>
<feature type="transmembrane region" description="Helical" evidence="8">
    <location>
        <begin position="267"/>
        <end position="288"/>
    </location>
</feature>
<keyword evidence="2" id="KW-0813">Transport</keyword>
<dbReference type="PANTHER" id="PTHR42718">
    <property type="entry name" value="MAJOR FACILITATOR SUPERFAMILY MULTIDRUG TRANSPORTER MFSC"/>
    <property type="match status" value="1"/>
</dbReference>
<dbReference type="RefSeq" id="WP_051858194.1">
    <property type="nucleotide sequence ID" value="NZ_JBFADL010000004.1"/>
</dbReference>
<dbReference type="Gene3D" id="1.20.1720.10">
    <property type="entry name" value="Multidrug resistance protein D"/>
    <property type="match status" value="1"/>
</dbReference>
<feature type="transmembrane region" description="Helical" evidence="8">
    <location>
        <begin position="294"/>
        <end position="317"/>
    </location>
</feature>
<dbReference type="InterPro" id="IPR004638">
    <property type="entry name" value="EmrB-like"/>
</dbReference>
<accession>A0A081XS03</accession>
<feature type="transmembrane region" description="Helical" evidence="8">
    <location>
        <begin position="200"/>
        <end position="220"/>
    </location>
</feature>
<evidence type="ECO:0000313" key="10">
    <source>
        <dbReference type="EMBL" id="KES06326.1"/>
    </source>
</evidence>
<dbReference type="SUPFAM" id="SSF103473">
    <property type="entry name" value="MFS general substrate transporter"/>
    <property type="match status" value="2"/>
</dbReference>
<keyword evidence="4 8" id="KW-0812">Transmembrane</keyword>
<evidence type="ECO:0000313" key="11">
    <source>
        <dbReference type="Proteomes" id="UP000028341"/>
    </source>
</evidence>
<name>A0A081XS03_STRTO</name>
<dbReference type="PROSITE" id="PS50850">
    <property type="entry name" value="MFS"/>
    <property type="match status" value="1"/>
</dbReference>
<dbReference type="GO" id="GO:0005886">
    <property type="term" value="C:plasma membrane"/>
    <property type="evidence" value="ECO:0007669"/>
    <property type="project" value="UniProtKB-SubCell"/>
</dbReference>
<feature type="transmembrane region" description="Helical" evidence="8">
    <location>
        <begin position="80"/>
        <end position="99"/>
    </location>
</feature>
<evidence type="ECO:0000256" key="7">
    <source>
        <dbReference type="ARBA" id="ARBA00023251"/>
    </source>
</evidence>
<feature type="transmembrane region" description="Helical" evidence="8">
    <location>
        <begin position="395"/>
        <end position="416"/>
    </location>
</feature>
<feature type="transmembrane region" description="Helical" evidence="8">
    <location>
        <begin position="359"/>
        <end position="383"/>
    </location>
</feature>
<evidence type="ECO:0000259" key="9">
    <source>
        <dbReference type="PROSITE" id="PS50850"/>
    </source>
</evidence>
<keyword evidence="11" id="KW-1185">Reference proteome</keyword>
<evidence type="ECO:0000256" key="5">
    <source>
        <dbReference type="ARBA" id="ARBA00022989"/>
    </source>
</evidence>
<dbReference type="InterPro" id="IPR020846">
    <property type="entry name" value="MFS_dom"/>
</dbReference>
<dbReference type="InterPro" id="IPR036259">
    <property type="entry name" value="MFS_trans_sf"/>
</dbReference>
<feature type="transmembrane region" description="Helical" evidence="8">
    <location>
        <begin position="105"/>
        <end position="126"/>
    </location>
</feature>
<evidence type="ECO:0000256" key="3">
    <source>
        <dbReference type="ARBA" id="ARBA00022475"/>
    </source>
</evidence>
<dbReference type="GO" id="GO:0022857">
    <property type="term" value="F:transmembrane transporter activity"/>
    <property type="evidence" value="ECO:0007669"/>
    <property type="project" value="InterPro"/>
</dbReference>
<feature type="transmembrane region" description="Helical" evidence="8">
    <location>
        <begin position="12"/>
        <end position="36"/>
    </location>
</feature>
<dbReference type="CDD" id="cd17321">
    <property type="entry name" value="MFS_MMR_MDR_like"/>
    <property type="match status" value="1"/>
</dbReference>
<keyword evidence="7" id="KW-0046">Antibiotic resistance</keyword>
<evidence type="ECO:0000256" key="2">
    <source>
        <dbReference type="ARBA" id="ARBA00022448"/>
    </source>
</evidence>
<comment type="caution">
    <text evidence="10">The sequence shown here is derived from an EMBL/GenBank/DDBJ whole genome shotgun (WGS) entry which is preliminary data.</text>
</comment>
<dbReference type="PRINTS" id="PR01036">
    <property type="entry name" value="TCRTETB"/>
</dbReference>
<dbReference type="EMBL" id="JFCB01000011">
    <property type="protein sequence ID" value="KES06326.1"/>
    <property type="molecule type" value="Genomic_DNA"/>
</dbReference>
<feature type="domain" description="Major facilitator superfamily (MFS) profile" evidence="9">
    <location>
        <begin position="14"/>
        <end position="459"/>
    </location>
</feature>
<dbReference type="AlphaFoldDB" id="A0A081XS03"/>
<organism evidence="10 11">
    <name type="scientific">Streptomyces toyocaensis</name>
    <dbReference type="NCBI Taxonomy" id="55952"/>
    <lineage>
        <taxon>Bacteria</taxon>
        <taxon>Bacillati</taxon>
        <taxon>Actinomycetota</taxon>
        <taxon>Actinomycetes</taxon>
        <taxon>Kitasatosporales</taxon>
        <taxon>Streptomycetaceae</taxon>
        <taxon>Streptomyces</taxon>
    </lineage>
</organism>
<dbReference type="STRING" id="55952.BU52_14755"/>